<feature type="compositionally biased region" description="Polar residues" evidence="1">
    <location>
        <begin position="207"/>
        <end position="218"/>
    </location>
</feature>
<proteinExistence type="predicted"/>
<keyword evidence="3" id="KW-1185">Reference proteome</keyword>
<dbReference type="EMBL" id="JAKOGI010000168">
    <property type="protein sequence ID" value="KAJ8441380.1"/>
    <property type="molecule type" value="Genomic_DNA"/>
</dbReference>
<feature type="region of interest" description="Disordered" evidence="1">
    <location>
        <begin position="416"/>
        <end position="443"/>
    </location>
</feature>
<evidence type="ECO:0000313" key="2">
    <source>
        <dbReference type="EMBL" id="KAJ8441380.1"/>
    </source>
</evidence>
<dbReference type="OrthoDB" id="1921166at2759"/>
<comment type="caution">
    <text evidence="2">The sequence shown here is derived from an EMBL/GenBank/DDBJ whole genome shotgun (WGS) entry which is preliminary data.</text>
</comment>
<reference evidence="2" key="1">
    <citation type="submission" date="2022-04" db="EMBL/GenBank/DDBJ databases">
        <title>Carnegiea gigantea Genome sequencing and assembly v2.</title>
        <authorList>
            <person name="Copetti D."/>
            <person name="Sanderson M.J."/>
            <person name="Burquez A."/>
            <person name="Wojciechowski M.F."/>
        </authorList>
    </citation>
    <scope>NUCLEOTIDE SEQUENCE</scope>
    <source>
        <strain evidence="2">SGP5-SGP5p</strain>
        <tissue evidence="2">Aerial part</tissue>
    </source>
</reference>
<evidence type="ECO:0000256" key="1">
    <source>
        <dbReference type="SAM" id="MobiDB-lite"/>
    </source>
</evidence>
<dbReference type="PANTHER" id="PTHR31197">
    <property type="entry name" value="OS01G0612600 PROTEIN"/>
    <property type="match status" value="1"/>
</dbReference>
<dbReference type="Pfam" id="PF07800">
    <property type="entry name" value="DUF1644"/>
    <property type="match status" value="1"/>
</dbReference>
<feature type="compositionally biased region" description="Basic residues" evidence="1">
    <location>
        <begin position="366"/>
        <end position="377"/>
    </location>
</feature>
<dbReference type="PANTHER" id="PTHR31197:SF2">
    <property type="entry name" value="C2H2-TYPE DOMAIN-CONTAINING PROTEIN"/>
    <property type="match status" value="1"/>
</dbReference>
<dbReference type="InterPro" id="IPR012866">
    <property type="entry name" value="DUF1644"/>
</dbReference>
<organism evidence="2 3">
    <name type="scientific">Carnegiea gigantea</name>
    <dbReference type="NCBI Taxonomy" id="171969"/>
    <lineage>
        <taxon>Eukaryota</taxon>
        <taxon>Viridiplantae</taxon>
        <taxon>Streptophyta</taxon>
        <taxon>Embryophyta</taxon>
        <taxon>Tracheophyta</taxon>
        <taxon>Spermatophyta</taxon>
        <taxon>Magnoliopsida</taxon>
        <taxon>eudicotyledons</taxon>
        <taxon>Gunneridae</taxon>
        <taxon>Pentapetalae</taxon>
        <taxon>Caryophyllales</taxon>
        <taxon>Cactineae</taxon>
        <taxon>Cactaceae</taxon>
        <taxon>Cactoideae</taxon>
        <taxon>Echinocereeae</taxon>
        <taxon>Carnegiea</taxon>
    </lineage>
</organism>
<feature type="region of interest" description="Disordered" evidence="1">
    <location>
        <begin position="358"/>
        <end position="382"/>
    </location>
</feature>
<feature type="compositionally biased region" description="Polar residues" evidence="1">
    <location>
        <begin position="166"/>
        <end position="175"/>
    </location>
</feature>
<dbReference type="Gene3D" id="3.30.40.10">
    <property type="entry name" value="Zinc/RING finger domain, C3HC4 (zinc finger)"/>
    <property type="match status" value="1"/>
</dbReference>
<feature type="region of interest" description="Disordered" evidence="1">
    <location>
        <begin position="153"/>
        <end position="175"/>
    </location>
</feature>
<accession>A0A9Q1KD86</accession>
<dbReference type="InterPro" id="IPR013083">
    <property type="entry name" value="Znf_RING/FYVE/PHD"/>
</dbReference>
<feature type="compositionally biased region" description="Basic and acidic residues" evidence="1">
    <location>
        <begin position="193"/>
        <end position="206"/>
    </location>
</feature>
<evidence type="ECO:0000313" key="3">
    <source>
        <dbReference type="Proteomes" id="UP001153076"/>
    </source>
</evidence>
<feature type="region of interest" description="Disordered" evidence="1">
    <location>
        <begin position="191"/>
        <end position="218"/>
    </location>
</feature>
<gene>
    <name evidence="2" type="ORF">Cgig2_009088</name>
</gene>
<protein>
    <submittedName>
        <fullName evidence="2">Uncharacterized protein</fullName>
    </submittedName>
</protein>
<dbReference type="AlphaFoldDB" id="A0A9Q1KD86"/>
<sequence length="443" mass="50012">MSSSPTAVWARPSSVARNPNRLVLAISLPPNLSNIQELPVQKISSEILVLTECCSFWLLVSSLHLFKLVLQGIQMESVCKMAAKKRSMSLGADMCVVRKEWDEALCPICMEHPHNAVLLLCSSHAKGCRPYICDTSYRHSNCLDRFRKLQMDSDSSSPEITPPQNPQGSGDASDSQSILLFGDELPELARANNSRERDMPARHETSGNENLESLMNASDPTTKTSLKCPLCRGDVLGQTVVEEARDYLNLKCRSCTRESCSFVGNYRELRRHARSVHPRVRPAEVDPSRQRAWRRLEHQREHDDIVTAIRSAMPGAIVVGDYVIEDGDRLPIERERTSGDTSGPWWTTFLFFQMIESMQPSGGPRSRPRPWTRHRRSTGGSSRRYLWGENLLGLQDDGTDDGNDSFTDDDELNVFADVSEQDASPVRRQRRRLTQSRSSRDRL</sequence>
<dbReference type="Proteomes" id="UP001153076">
    <property type="component" value="Unassembled WGS sequence"/>
</dbReference>
<name>A0A9Q1KD86_9CARY</name>